<gene>
    <name evidence="1" type="ORF">H1V43_08095</name>
</gene>
<accession>A0A7W2CYB8</accession>
<dbReference type="Pfam" id="PF13419">
    <property type="entry name" value="HAD_2"/>
    <property type="match status" value="1"/>
</dbReference>
<dbReference type="EMBL" id="JACEQY010000006">
    <property type="protein sequence ID" value="MBA4861349.1"/>
    <property type="molecule type" value="Genomic_DNA"/>
</dbReference>
<sequence>MLALFDLDNTLIDRSAGLEDWARGFVRSRRLVHEAESVICDRLRERAYPAEFVHLKEALGLSDDPDDLWHEYVDGVAWSVRCFPGVREGLEALRGAGWTLGIATNGAGDTQRAKLP</sequence>
<keyword evidence="2" id="KW-1185">Reference proteome</keyword>
<name>A0A7W2CYB8_9ACTN</name>
<evidence type="ECO:0000313" key="1">
    <source>
        <dbReference type="EMBL" id="MBA4861349.1"/>
    </source>
</evidence>
<organism evidence="1 2">
    <name type="scientific">Streptomyces himalayensis subsp. aureolus</name>
    <dbReference type="NCBI Taxonomy" id="2758039"/>
    <lineage>
        <taxon>Bacteria</taxon>
        <taxon>Bacillati</taxon>
        <taxon>Actinomycetota</taxon>
        <taxon>Actinomycetes</taxon>
        <taxon>Kitasatosporales</taxon>
        <taxon>Streptomycetaceae</taxon>
        <taxon>Streptomyces</taxon>
        <taxon>Streptomyces himalayensis</taxon>
    </lineage>
</organism>
<protein>
    <submittedName>
        <fullName evidence="1">HAD family hydrolase</fullName>
    </submittedName>
</protein>
<dbReference type="InterPro" id="IPR041492">
    <property type="entry name" value="HAD_2"/>
</dbReference>
<dbReference type="Proteomes" id="UP000586976">
    <property type="component" value="Unassembled WGS sequence"/>
</dbReference>
<comment type="caution">
    <text evidence="1">The sequence shown here is derived from an EMBL/GenBank/DDBJ whole genome shotgun (WGS) entry which is preliminary data.</text>
</comment>
<dbReference type="InterPro" id="IPR036412">
    <property type="entry name" value="HAD-like_sf"/>
</dbReference>
<proteinExistence type="predicted"/>
<keyword evidence="1" id="KW-0378">Hydrolase</keyword>
<dbReference type="InterPro" id="IPR023214">
    <property type="entry name" value="HAD_sf"/>
</dbReference>
<dbReference type="SUPFAM" id="SSF56784">
    <property type="entry name" value="HAD-like"/>
    <property type="match status" value="1"/>
</dbReference>
<dbReference type="GO" id="GO:0016787">
    <property type="term" value="F:hydrolase activity"/>
    <property type="evidence" value="ECO:0007669"/>
    <property type="project" value="UniProtKB-KW"/>
</dbReference>
<evidence type="ECO:0000313" key="2">
    <source>
        <dbReference type="Proteomes" id="UP000586976"/>
    </source>
</evidence>
<dbReference type="RefSeq" id="WP_181863387.1">
    <property type="nucleotide sequence ID" value="NZ_JACEQY010000006.1"/>
</dbReference>
<dbReference type="Gene3D" id="3.40.50.1000">
    <property type="entry name" value="HAD superfamily/HAD-like"/>
    <property type="match status" value="1"/>
</dbReference>
<dbReference type="AlphaFoldDB" id="A0A7W2CYB8"/>
<reference evidence="1 2" key="1">
    <citation type="submission" date="2020-07" db="EMBL/GenBank/DDBJ databases">
        <title>Streptomyces isolated from Indian soil.</title>
        <authorList>
            <person name="Mandal S."/>
            <person name="Maiti P.K."/>
        </authorList>
    </citation>
    <scope>NUCLEOTIDE SEQUENCE [LARGE SCALE GENOMIC DNA]</scope>
    <source>
        <strain evidence="1 2">PSKA54</strain>
    </source>
</reference>